<name>A0A1H2LD85_9ACTO</name>
<dbReference type="Proteomes" id="UP000214355">
    <property type="component" value="Chromosome I"/>
</dbReference>
<dbReference type="STRING" id="131112.SAMN04489737_0688"/>
<evidence type="ECO:0000313" key="1">
    <source>
        <dbReference type="EMBL" id="SDU78967.1"/>
    </source>
</evidence>
<evidence type="ECO:0008006" key="3">
    <source>
        <dbReference type="Google" id="ProtNLM"/>
    </source>
</evidence>
<dbReference type="OrthoDB" id="3268661at2"/>
<dbReference type="EMBL" id="LT629804">
    <property type="protein sequence ID" value="SDU78967.1"/>
    <property type="molecule type" value="Genomic_DNA"/>
</dbReference>
<accession>A0A1H2LD85</accession>
<dbReference type="InterPro" id="IPR029058">
    <property type="entry name" value="AB_hydrolase_fold"/>
</dbReference>
<dbReference type="SUPFAM" id="SSF53474">
    <property type="entry name" value="alpha/beta-Hydrolases"/>
    <property type="match status" value="1"/>
</dbReference>
<dbReference type="RefSeq" id="WP_091279924.1">
    <property type="nucleotide sequence ID" value="NZ_JABAPH010000010.1"/>
</dbReference>
<dbReference type="GeneID" id="65344430"/>
<dbReference type="Gene3D" id="3.40.50.1820">
    <property type="entry name" value="alpha/beta hydrolase"/>
    <property type="match status" value="1"/>
</dbReference>
<protein>
    <recommendedName>
        <fullName evidence="3">Alpha/beta hydrolase family protein</fullName>
    </recommendedName>
</protein>
<proteinExistence type="predicted"/>
<gene>
    <name evidence="1" type="ORF">SAMN04489737_0688</name>
</gene>
<evidence type="ECO:0000313" key="2">
    <source>
        <dbReference type="Proteomes" id="UP000214355"/>
    </source>
</evidence>
<sequence>MTTLVFLHSPGQSPFDWREVADYLPPAWAIAAPDLRQCHTVDELCSIIDRDAMSVSDERIILISSGSSAIALAAFNERYAHRVEGLIAIKPRWKVSMRQRFTERKKPFLAVLRKTQIVKPADITELSHEDTQYPAQCAAALYRVITK</sequence>
<reference evidence="2" key="1">
    <citation type="submission" date="2016-10" db="EMBL/GenBank/DDBJ databases">
        <authorList>
            <person name="Varghese N."/>
            <person name="Submissions S."/>
        </authorList>
    </citation>
    <scope>NUCLEOTIDE SEQUENCE [LARGE SCALE GENOMIC DNA]</scope>
    <source>
        <strain evidence="2">DSM 10002</strain>
    </source>
</reference>
<keyword evidence="2" id="KW-1185">Reference proteome</keyword>
<organism evidence="1 2">
    <name type="scientific">Arcanobacterium phocae</name>
    <dbReference type="NCBI Taxonomy" id="131112"/>
    <lineage>
        <taxon>Bacteria</taxon>
        <taxon>Bacillati</taxon>
        <taxon>Actinomycetota</taxon>
        <taxon>Actinomycetes</taxon>
        <taxon>Actinomycetales</taxon>
        <taxon>Actinomycetaceae</taxon>
        <taxon>Arcanobacterium</taxon>
    </lineage>
</organism>
<dbReference type="AlphaFoldDB" id="A0A1H2LD85"/>